<keyword evidence="1" id="KW-0614">Plasmid</keyword>
<protein>
    <recommendedName>
        <fullName evidence="3">GGDEF domain-containing protein</fullName>
    </recommendedName>
</protein>
<evidence type="ECO:0000313" key="1">
    <source>
        <dbReference type="EMBL" id="QJX80825.1"/>
    </source>
</evidence>
<dbReference type="RefSeq" id="WP_171778824.1">
    <property type="nucleotide sequence ID" value="NZ_CP045273.1"/>
</dbReference>
<geneLocation type="plasmid" evidence="2">
    <name>pfdu301a</name>
</geneLocation>
<name>A0A6M6EBC0_PRIMG</name>
<dbReference type="EMBL" id="CP045273">
    <property type="protein sequence ID" value="QJX80825.1"/>
    <property type="molecule type" value="Genomic_DNA"/>
</dbReference>
<dbReference type="AlphaFoldDB" id="A0A6M6EBC0"/>
<accession>A0A6M6EBC0</accession>
<dbReference type="InterPro" id="IPR029787">
    <property type="entry name" value="Nucleotide_cyclase"/>
</dbReference>
<dbReference type="SUPFAM" id="SSF55073">
    <property type="entry name" value="Nucleotide cyclase"/>
    <property type="match status" value="1"/>
</dbReference>
<dbReference type="Proteomes" id="UP000501076">
    <property type="component" value="Plasmid pFDU301A"/>
</dbReference>
<gene>
    <name evidence="1" type="ORF">FDZ14_32570</name>
</gene>
<sequence length="123" mass="14051">MKIYDEGIFLSHLELEIAKSKRFGYPFSLLMIKAINPQSHTIALLNSILAANYRSTDLLAQLDNNIYVILLNGTNEENAHKYLSRLIRKAVSENEIPIIAAITGFDEEDTKNKIMERLLKKMN</sequence>
<evidence type="ECO:0000313" key="2">
    <source>
        <dbReference type="Proteomes" id="UP000501076"/>
    </source>
</evidence>
<evidence type="ECO:0008006" key="3">
    <source>
        <dbReference type="Google" id="ProtNLM"/>
    </source>
</evidence>
<proteinExistence type="predicted"/>
<organism evidence="1 2">
    <name type="scientific">Priestia megaterium</name>
    <name type="common">Bacillus megaterium</name>
    <dbReference type="NCBI Taxonomy" id="1404"/>
    <lineage>
        <taxon>Bacteria</taxon>
        <taxon>Bacillati</taxon>
        <taxon>Bacillota</taxon>
        <taxon>Bacilli</taxon>
        <taxon>Bacillales</taxon>
        <taxon>Bacillaceae</taxon>
        <taxon>Priestia</taxon>
    </lineage>
</organism>
<reference evidence="1 2" key="1">
    <citation type="submission" date="2019-10" db="EMBL/GenBank/DDBJ databases">
        <title>Complete genome sequences for adaption low water activity.</title>
        <authorList>
            <person name="Zhao L."/>
            <person name="Zhong J."/>
        </authorList>
    </citation>
    <scope>NUCLEOTIDE SEQUENCE [LARGE SCALE GENOMIC DNA]</scope>
    <source>
        <strain evidence="1 2">FDU301</strain>
        <plasmid evidence="2">pfdu301a</plasmid>
    </source>
</reference>
<dbReference type="Gene3D" id="3.30.70.270">
    <property type="match status" value="1"/>
</dbReference>
<dbReference type="InterPro" id="IPR043128">
    <property type="entry name" value="Rev_trsase/Diguanyl_cyclase"/>
</dbReference>